<dbReference type="GO" id="GO:0008253">
    <property type="term" value="F:5'-nucleotidase activity"/>
    <property type="evidence" value="ECO:0007669"/>
    <property type="project" value="TreeGrafter"/>
</dbReference>
<gene>
    <name evidence="5" type="ORF">DLD82_05125</name>
</gene>
<dbReference type="OrthoDB" id="21342at2157"/>
<feature type="transmembrane region" description="Helical" evidence="2">
    <location>
        <begin position="15"/>
        <end position="36"/>
    </location>
</feature>
<dbReference type="InterPro" id="IPR008334">
    <property type="entry name" value="5'-Nucleotdase_C"/>
</dbReference>
<proteinExistence type="predicted"/>
<evidence type="ECO:0000313" key="6">
    <source>
        <dbReference type="Proteomes" id="UP000245934"/>
    </source>
</evidence>
<dbReference type="GO" id="GO:0008768">
    <property type="term" value="F:UDP-sugar diphosphatase activity"/>
    <property type="evidence" value="ECO:0007669"/>
    <property type="project" value="TreeGrafter"/>
</dbReference>
<dbReference type="Pfam" id="PF00149">
    <property type="entry name" value="Metallophos"/>
    <property type="match status" value="1"/>
</dbReference>
<protein>
    <submittedName>
        <fullName evidence="5">Bifunctional metallophosphatase/5'-nucleotidase</fullName>
    </submittedName>
</protein>
<dbReference type="InterPro" id="IPR006179">
    <property type="entry name" value="5_nucleotidase/apyrase"/>
</dbReference>
<dbReference type="PRINTS" id="PR01607">
    <property type="entry name" value="APYRASEFAMLY"/>
</dbReference>
<sequence length="574" mass="62807">MQPDQKPPTHTNQVIFYRIFALLLIGFLFCIPAGALEETNTTIPLHILAVNDFHGQLTSGQSMNGSPVGSLPVLASYLREAVSQYGRNNTIIALPGDMTGASEAESDLLLDEPTILYFNSLATGDWKKTTLNNDTNIQVIGCLGNHEFDRDTDELFRLINGGNGNTNITHLVDPYPGALWPVVTANAFDNSTGELLFEPYFIKEIDGIPVAFIGAVTIETAETTLPANVKSLLFTDEADAINKQVKILQKEGIHSFVILIHEGGTQTPYDGLTRETGDLSGRITSIIYRLDEDVDVVISAHTHQFTNQYLPNAGGKPTLVTQAYSYSKAYADIDLEIDPESKDIIEKSATIVSDYANQGLGLEPDKNAEELLDAVNIAVDPLIDEIIASTDIPITRNVEENGESLLYDIAADSMRWAMNTDMGIINEGSLRADIPAGEITTGMAYSVMPFHDQIYTIQLSGEQVKDLLNQQWTRTIKPDHLLQISGFSYSYDNSSESDKVTGILFDGKELDMDETYTIASTDFLAEGGDGYTVMEEGVISGYGNLDVDIFIDYLKSLPSPIQTRTGGRINSTNN</sequence>
<dbReference type="AlphaFoldDB" id="A0A2V2N610"/>
<keyword evidence="2" id="KW-0812">Transmembrane</keyword>
<feature type="domain" description="5'-Nucleotidase C-terminal" evidence="4">
    <location>
        <begin position="391"/>
        <end position="535"/>
    </location>
</feature>
<keyword evidence="6" id="KW-1185">Reference proteome</keyword>
<dbReference type="GeneID" id="97609558"/>
<dbReference type="GO" id="GO:0009166">
    <property type="term" value="P:nucleotide catabolic process"/>
    <property type="evidence" value="ECO:0007669"/>
    <property type="project" value="InterPro"/>
</dbReference>
<dbReference type="Proteomes" id="UP000245934">
    <property type="component" value="Unassembled WGS sequence"/>
</dbReference>
<keyword evidence="2" id="KW-0472">Membrane</keyword>
<evidence type="ECO:0000256" key="1">
    <source>
        <dbReference type="ARBA" id="ARBA00022729"/>
    </source>
</evidence>
<dbReference type="EMBL" id="QGMZ01000010">
    <property type="protein sequence ID" value="PWR75512.1"/>
    <property type="molecule type" value="Genomic_DNA"/>
</dbReference>
<accession>A0A2V2N610</accession>
<keyword evidence="1" id="KW-0732">Signal</keyword>
<dbReference type="InterPro" id="IPR036907">
    <property type="entry name" value="5'-Nucleotdase_C_sf"/>
</dbReference>
<reference evidence="5 6" key="1">
    <citation type="submission" date="2018-05" db="EMBL/GenBank/DDBJ databases">
        <title>Draft genome of Methanospirillum stamsii Pt1.</title>
        <authorList>
            <person name="Dueholm M.S."/>
            <person name="Nielsen P.H."/>
            <person name="Bakmann L.F."/>
            <person name="Otzen D.E."/>
        </authorList>
    </citation>
    <scope>NUCLEOTIDE SEQUENCE [LARGE SCALE GENOMIC DNA]</scope>
    <source>
        <strain evidence="5 6">Pt1</strain>
    </source>
</reference>
<dbReference type="SUPFAM" id="SSF56300">
    <property type="entry name" value="Metallo-dependent phosphatases"/>
    <property type="match status" value="1"/>
</dbReference>
<evidence type="ECO:0000259" key="3">
    <source>
        <dbReference type="Pfam" id="PF00149"/>
    </source>
</evidence>
<dbReference type="PANTHER" id="PTHR11575">
    <property type="entry name" value="5'-NUCLEOTIDASE-RELATED"/>
    <property type="match status" value="1"/>
</dbReference>
<dbReference type="RefSeq" id="WP_109940031.1">
    <property type="nucleotide sequence ID" value="NZ_CP176366.1"/>
</dbReference>
<dbReference type="Pfam" id="PF02872">
    <property type="entry name" value="5_nucleotid_C"/>
    <property type="match status" value="1"/>
</dbReference>
<evidence type="ECO:0000313" key="5">
    <source>
        <dbReference type="EMBL" id="PWR75512.1"/>
    </source>
</evidence>
<name>A0A2V2N610_9EURY</name>
<dbReference type="Gene3D" id="3.90.780.10">
    <property type="entry name" value="5'-Nucleotidase, C-terminal domain"/>
    <property type="match status" value="1"/>
</dbReference>
<evidence type="ECO:0000259" key="4">
    <source>
        <dbReference type="Pfam" id="PF02872"/>
    </source>
</evidence>
<dbReference type="SUPFAM" id="SSF55816">
    <property type="entry name" value="5'-nucleotidase (syn. UDP-sugar hydrolase), C-terminal domain"/>
    <property type="match status" value="1"/>
</dbReference>
<dbReference type="PANTHER" id="PTHR11575:SF24">
    <property type="entry name" value="5'-NUCLEOTIDASE"/>
    <property type="match status" value="1"/>
</dbReference>
<dbReference type="InterPro" id="IPR004843">
    <property type="entry name" value="Calcineurin-like_PHP"/>
</dbReference>
<keyword evidence="2" id="KW-1133">Transmembrane helix</keyword>
<feature type="domain" description="Calcineurin-like phosphoesterase" evidence="3">
    <location>
        <begin position="46"/>
        <end position="304"/>
    </location>
</feature>
<dbReference type="Gene3D" id="3.60.21.10">
    <property type="match status" value="1"/>
</dbReference>
<dbReference type="InterPro" id="IPR029052">
    <property type="entry name" value="Metallo-depent_PP-like"/>
</dbReference>
<organism evidence="5 6">
    <name type="scientific">Methanospirillum stamsii</name>
    <dbReference type="NCBI Taxonomy" id="1277351"/>
    <lineage>
        <taxon>Archaea</taxon>
        <taxon>Methanobacteriati</taxon>
        <taxon>Methanobacteriota</taxon>
        <taxon>Stenosarchaea group</taxon>
        <taxon>Methanomicrobia</taxon>
        <taxon>Methanomicrobiales</taxon>
        <taxon>Methanospirillaceae</taxon>
        <taxon>Methanospirillum</taxon>
    </lineage>
</organism>
<evidence type="ECO:0000256" key="2">
    <source>
        <dbReference type="SAM" id="Phobius"/>
    </source>
</evidence>
<comment type="caution">
    <text evidence="5">The sequence shown here is derived from an EMBL/GenBank/DDBJ whole genome shotgun (WGS) entry which is preliminary data.</text>
</comment>